<dbReference type="GeneID" id="99733353"/>
<evidence type="ECO:0000313" key="3">
    <source>
        <dbReference type="EMBL" id="RBP17409.1"/>
    </source>
</evidence>
<reference evidence="3 4" key="1">
    <citation type="submission" date="2018-06" db="EMBL/GenBank/DDBJ databases">
        <title>Genomic Encyclopedia of Type Strains, Phase III (KMG-III): the genomes of soil and plant-associated and newly described type strains.</title>
        <authorList>
            <person name="Whitman W."/>
        </authorList>
    </citation>
    <scope>NUCLEOTIDE SEQUENCE [LARGE SCALE GENOMIC DNA]</scope>
    <source>
        <strain evidence="3 4">CECT 7342</strain>
    </source>
</reference>
<name>A0ABX9G6S8_9BURK</name>
<evidence type="ECO:0000313" key="4">
    <source>
        <dbReference type="Proteomes" id="UP000252124"/>
    </source>
</evidence>
<keyword evidence="4" id="KW-1185">Reference proteome</keyword>
<keyword evidence="2" id="KW-1133">Transmembrane helix</keyword>
<evidence type="ECO:0000256" key="2">
    <source>
        <dbReference type="SAM" id="Phobius"/>
    </source>
</evidence>
<evidence type="ECO:0000256" key="1">
    <source>
        <dbReference type="SAM" id="MobiDB-lite"/>
    </source>
</evidence>
<keyword evidence="2" id="KW-0472">Membrane</keyword>
<dbReference type="RefSeq" id="WP_088590528.1">
    <property type="nucleotide sequence ID" value="NZ_CADIJU010000018.1"/>
</dbReference>
<comment type="caution">
    <text evidence="3">The sequence shown here is derived from an EMBL/GenBank/DDBJ whole genome shotgun (WGS) entry which is preliminary data.</text>
</comment>
<dbReference type="Proteomes" id="UP000252124">
    <property type="component" value="Unassembled WGS sequence"/>
</dbReference>
<keyword evidence="2" id="KW-0812">Transmembrane</keyword>
<proteinExistence type="predicted"/>
<feature type="transmembrane region" description="Helical" evidence="2">
    <location>
        <begin position="254"/>
        <end position="280"/>
    </location>
</feature>
<gene>
    <name evidence="3" type="ORF">DFP87_10843</name>
</gene>
<feature type="transmembrane region" description="Helical" evidence="2">
    <location>
        <begin position="213"/>
        <end position="234"/>
    </location>
</feature>
<organism evidence="3 4">
    <name type="scientific">Achromobacter marplatensis</name>
    <dbReference type="NCBI Taxonomy" id="470868"/>
    <lineage>
        <taxon>Bacteria</taxon>
        <taxon>Pseudomonadati</taxon>
        <taxon>Pseudomonadota</taxon>
        <taxon>Betaproteobacteria</taxon>
        <taxon>Burkholderiales</taxon>
        <taxon>Alcaligenaceae</taxon>
        <taxon>Achromobacter</taxon>
    </lineage>
</organism>
<accession>A0ABX9G6S8</accession>
<protein>
    <submittedName>
        <fullName evidence="3">Uncharacterized protein</fullName>
    </submittedName>
</protein>
<feature type="region of interest" description="Disordered" evidence="1">
    <location>
        <begin position="116"/>
        <end position="145"/>
    </location>
</feature>
<sequence length="323" mass="36434">MVGVIAAFLIAKVLSNQAAFREKSDQLPGLLAECDRIADQLAHCGFDYIEETHFMDWAKEVASDFEENGMSSPETVYERLNMEEQRDYWLNKAVVLDWIKARLDLLQARKERIEEEQREQRRKRQERLEAQRTKQPGGLGSMLASMSGMPDSLDAEIRVMPQPSFVSDTIYRWKRIPEYRKEISQATLAARHNTRKVNVYLNSIAGDPERSHLVTFTLVLLAFLFFGGVVYPLSFLPAPTNGNIELSLAAFWEILFSLKGLVLAILSAGVIAILAVFGFINFSLTHRSDALTRLRGYTNMGAYSGRLSYCDAQGEEPVSPAAE</sequence>
<dbReference type="EMBL" id="QNRM01000008">
    <property type="protein sequence ID" value="RBP17409.1"/>
    <property type="molecule type" value="Genomic_DNA"/>
</dbReference>